<dbReference type="Gene3D" id="3.40.50.1820">
    <property type="entry name" value="alpha/beta hydrolase"/>
    <property type="match status" value="1"/>
</dbReference>
<dbReference type="SUPFAM" id="SSF53474">
    <property type="entry name" value="alpha/beta-Hydrolases"/>
    <property type="match status" value="1"/>
</dbReference>
<dbReference type="PANTHER" id="PTHR43194:SF2">
    <property type="entry name" value="PEROXISOMAL MEMBRANE PROTEIN LPX1"/>
    <property type="match status" value="1"/>
</dbReference>
<dbReference type="InterPro" id="IPR002410">
    <property type="entry name" value="Peptidase_S33"/>
</dbReference>
<dbReference type="GO" id="GO:0006508">
    <property type="term" value="P:proteolysis"/>
    <property type="evidence" value="ECO:0007669"/>
    <property type="project" value="InterPro"/>
</dbReference>
<evidence type="ECO:0000313" key="5">
    <source>
        <dbReference type="Proteomes" id="UP000799444"/>
    </source>
</evidence>
<sequence>MTAPSFEGTSPLDVPDAGKPCETWYKVVGDLKDGIPLITLHGGPGTTHEYMAPFVDLYQKYGKTVILYDQIGCGNSTHLRDKAGDATFWTVDLFVHELDSLIDHLNLRTRGFDILGHSWGGILGSAYAAQKPEGLRRLVLANSPASIPLLLKAEDELVKLLPQSAQDAIAEGERTHDFLTEQYQAACLLFFQRHLCRLDPWPAEVQRTMQYTAEDPTVYQTMYGPPSLFSKGSLKDWEGWSTADKIEVETLLVNGQYDQITDSTVVPYFERINKVKWVQISNSSHMGFWEERDRYIEVVGDFLTMKDTTS</sequence>
<keyword evidence="5" id="KW-1185">Reference proteome</keyword>
<evidence type="ECO:0000256" key="1">
    <source>
        <dbReference type="ARBA" id="ARBA00010088"/>
    </source>
</evidence>
<dbReference type="InterPro" id="IPR000073">
    <property type="entry name" value="AB_hydrolase_1"/>
</dbReference>
<dbReference type="PRINTS" id="PR00793">
    <property type="entry name" value="PROAMNOPTASE"/>
</dbReference>
<evidence type="ECO:0000313" key="4">
    <source>
        <dbReference type="EMBL" id="KAF2729399.1"/>
    </source>
</evidence>
<evidence type="ECO:0000259" key="3">
    <source>
        <dbReference type="Pfam" id="PF00561"/>
    </source>
</evidence>
<keyword evidence="2" id="KW-0378">Hydrolase</keyword>
<dbReference type="AlphaFoldDB" id="A0A9P4QMT5"/>
<dbReference type="Pfam" id="PF00561">
    <property type="entry name" value="Abhydrolase_1"/>
    <property type="match status" value="1"/>
</dbReference>
<dbReference type="EMBL" id="ML996246">
    <property type="protein sequence ID" value="KAF2729399.1"/>
    <property type="molecule type" value="Genomic_DNA"/>
</dbReference>
<protein>
    <submittedName>
        <fullName evidence="4">Proline-specific peptidase</fullName>
    </submittedName>
</protein>
<dbReference type="InterPro" id="IPR005945">
    <property type="entry name" value="Pro_imino_pep"/>
</dbReference>
<dbReference type="Proteomes" id="UP000799444">
    <property type="component" value="Unassembled WGS sequence"/>
</dbReference>
<dbReference type="InterPro" id="IPR029058">
    <property type="entry name" value="AB_hydrolase_fold"/>
</dbReference>
<feature type="domain" description="AB hydrolase-1" evidence="3">
    <location>
        <begin position="36"/>
        <end position="291"/>
    </location>
</feature>
<dbReference type="PANTHER" id="PTHR43194">
    <property type="entry name" value="HYDROLASE ALPHA/BETA FOLD FAMILY"/>
    <property type="match status" value="1"/>
</dbReference>
<dbReference type="PIRSF" id="PIRSF005539">
    <property type="entry name" value="Pept_S33_TRI_F1"/>
    <property type="match status" value="1"/>
</dbReference>
<dbReference type="NCBIfam" id="TIGR01250">
    <property type="entry name" value="pro_imino_pep_2"/>
    <property type="match status" value="1"/>
</dbReference>
<evidence type="ECO:0000256" key="2">
    <source>
        <dbReference type="ARBA" id="ARBA00022801"/>
    </source>
</evidence>
<accession>A0A9P4QMT5</accession>
<dbReference type="PRINTS" id="PR00111">
    <property type="entry name" value="ABHYDROLASE"/>
</dbReference>
<name>A0A9P4QMT5_9PLEO</name>
<dbReference type="OrthoDB" id="190201at2759"/>
<gene>
    <name evidence="4" type="ORF">EJ04DRAFT_515955</name>
</gene>
<proteinExistence type="inferred from homology"/>
<reference evidence="4" key="1">
    <citation type="journal article" date="2020" name="Stud. Mycol.">
        <title>101 Dothideomycetes genomes: a test case for predicting lifestyles and emergence of pathogens.</title>
        <authorList>
            <person name="Haridas S."/>
            <person name="Albert R."/>
            <person name="Binder M."/>
            <person name="Bloem J."/>
            <person name="Labutti K."/>
            <person name="Salamov A."/>
            <person name="Andreopoulos B."/>
            <person name="Baker S."/>
            <person name="Barry K."/>
            <person name="Bills G."/>
            <person name="Bluhm B."/>
            <person name="Cannon C."/>
            <person name="Castanera R."/>
            <person name="Culley D."/>
            <person name="Daum C."/>
            <person name="Ezra D."/>
            <person name="Gonzalez J."/>
            <person name="Henrissat B."/>
            <person name="Kuo A."/>
            <person name="Liang C."/>
            <person name="Lipzen A."/>
            <person name="Lutzoni F."/>
            <person name="Magnuson J."/>
            <person name="Mondo S."/>
            <person name="Nolan M."/>
            <person name="Ohm R."/>
            <person name="Pangilinan J."/>
            <person name="Park H.-J."/>
            <person name="Ramirez L."/>
            <person name="Alfaro M."/>
            <person name="Sun H."/>
            <person name="Tritt A."/>
            <person name="Yoshinaga Y."/>
            <person name="Zwiers L.-H."/>
            <person name="Turgeon B."/>
            <person name="Goodwin S."/>
            <person name="Spatafora J."/>
            <person name="Crous P."/>
            <person name="Grigoriev I."/>
        </authorList>
    </citation>
    <scope>NUCLEOTIDE SEQUENCE</scope>
    <source>
        <strain evidence="4">CBS 125425</strain>
    </source>
</reference>
<organism evidence="4 5">
    <name type="scientific">Polyplosphaeria fusca</name>
    <dbReference type="NCBI Taxonomy" id="682080"/>
    <lineage>
        <taxon>Eukaryota</taxon>
        <taxon>Fungi</taxon>
        <taxon>Dikarya</taxon>
        <taxon>Ascomycota</taxon>
        <taxon>Pezizomycotina</taxon>
        <taxon>Dothideomycetes</taxon>
        <taxon>Pleosporomycetidae</taxon>
        <taxon>Pleosporales</taxon>
        <taxon>Tetraplosphaeriaceae</taxon>
        <taxon>Polyplosphaeria</taxon>
    </lineage>
</organism>
<dbReference type="InterPro" id="IPR050228">
    <property type="entry name" value="Carboxylesterase_BioH"/>
</dbReference>
<comment type="similarity">
    <text evidence="1">Belongs to the peptidase S33 family.</text>
</comment>
<dbReference type="GO" id="GO:0008233">
    <property type="term" value="F:peptidase activity"/>
    <property type="evidence" value="ECO:0007669"/>
    <property type="project" value="InterPro"/>
</dbReference>
<comment type="caution">
    <text evidence="4">The sequence shown here is derived from an EMBL/GenBank/DDBJ whole genome shotgun (WGS) entry which is preliminary data.</text>
</comment>